<evidence type="ECO:0000256" key="1">
    <source>
        <dbReference type="ARBA" id="ARBA00004328"/>
    </source>
</evidence>
<evidence type="ECO:0000256" key="2">
    <source>
        <dbReference type="SAM" id="Coils"/>
    </source>
</evidence>
<dbReference type="eggNOG" id="COG4653">
    <property type="taxonomic scope" value="Bacteria"/>
</dbReference>
<dbReference type="Gene3D" id="3.30.2400.10">
    <property type="entry name" value="Major capsid protein gp5"/>
    <property type="match status" value="1"/>
</dbReference>
<dbReference type="Pfam" id="PF05065">
    <property type="entry name" value="Phage_capsid"/>
    <property type="match status" value="1"/>
</dbReference>
<evidence type="ECO:0000259" key="3">
    <source>
        <dbReference type="Pfam" id="PF05065"/>
    </source>
</evidence>
<keyword evidence="2" id="KW-0175">Coiled coil</keyword>
<feature type="domain" description="Phage capsid-like C-terminal" evidence="3">
    <location>
        <begin position="173"/>
        <end position="446"/>
    </location>
</feature>
<comment type="subcellular location">
    <subcellularLocation>
        <location evidence="1">Virion</location>
    </subcellularLocation>
</comment>
<sequence length="467" mass="50943">MALKQLMLSKKIEAKRTVLNELQTEFTALEKRETEAIAAIEEASTEEEMKTVEEEVEAVDKAKEELEGKKEGLEEEIRGLEAELEEINKKGSEEPEQVEGQQRKLDHAKGVEVRMRNTGFFKGISAEARSAFLKNDEVKEFLQRAREFKGQSRAVSGAELNIPDVALELLRDNLHRYSKLIGKVKLRPVAGKARQNIAGTIPEGVWMEAVGALNELTIKFNQVEMDGYKVGGFIPVPNSTLEDSDVNLANEIMDALGQAIGYAIDKAIIYGTGTKMPLGIATRLAQTVAPSNWGTHAPTWINLSTSNILKIDGSTLKGADFFSELILKLGKAKANYSDGAKFWVMNSTTKASLMAKAIAFNAAGAIVSAQNNTMPIIGGEIIELEFMKDNDICGGYGSLYTLAERAGASLAVSDQVKFIEDQTVFKGTARYDGMPVIGEGFVMVNFNNEAPTTSLTFAEDVANKVGE</sequence>
<dbReference type="RefSeq" id="WP_013655778.1">
    <property type="nucleotide sequence ID" value="NC_015275.1"/>
</dbReference>
<dbReference type="NCBIfam" id="TIGR01554">
    <property type="entry name" value="major_cap_HK97"/>
    <property type="match status" value="1"/>
</dbReference>
<name>F2JPC9_CELLD</name>
<gene>
    <name evidence="4" type="ordered locus">Clole_0744</name>
</gene>
<dbReference type="Proteomes" id="UP000008467">
    <property type="component" value="Chromosome"/>
</dbReference>
<dbReference type="SUPFAM" id="SSF56563">
    <property type="entry name" value="Major capsid protein gp5"/>
    <property type="match status" value="1"/>
</dbReference>
<keyword evidence="5" id="KW-1185">Reference proteome</keyword>
<evidence type="ECO:0000313" key="4">
    <source>
        <dbReference type="EMBL" id="ADZ82477.1"/>
    </source>
</evidence>
<dbReference type="InterPro" id="IPR024455">
    <property type="entry name" value="Phage_capsid"/>
</dbReference>
<proteinExistence type="predicted"/>
<dbReference type="STRING" id="642492.Clole_0744"/>
<evidence type="ECO:0000313" key="5">
    <source>
        <dbReference type="Proteomes" id="UP000008467"/>
    </source>
</evidence>
<reference evidence="4 5" key="1">
    <citation type="journal article" date="2011" name="J. Bacteriol.">
        <title>Complete genome sequence of the cellulose-degrading bacterium Cellulosilyticum lentocellum.</title>
        <authorList>
            <consortium name="US DOE Joint Genome Institute"/>
            <person name="Miller D.A."/>
            <person name="Suen G."/>
            <person name="Bruce D."/>
            <person name="Copeland A."/>
            <person name="Cheng J.F."/>
            <person name="Detter C."/>
            <person name="Goodwin L.A."/>
            <person name="Han C.S."/>
            <person name="Hauser L.J."/>
            <person name="Land M.L."/>
            <person name="Lapidus A."/>
            <person name="Lucas S."/>
            <person name="Meincke L."/>
            <person name="Pitluck S."/>
            <person name="Tapia R."/>
            <person name="Teshima H."/>
            <person name="Woyke T."/>
            <person name="Fox B.G."/>
            <person name="Angert E.R."/>
            <person name="Currie C.R."/>
        </authorList>
    </citation>
    <scope>NUCLEOTIDE SEQUENCE [LARGE SCALE GENOMIC DNA]</scope>
    <source>
        <strain evidence="5">ATCC 49066 / DSM 5427 / NCIMB 11756 / RHM5</strain>
    </source>
</reference>
<feature type="coiled-coil region" evidence="2">
    <location>
        <begin position="12"/>
        <end position="90"/>
    </location>
</feature>
<accession>F2JPC9</accession>
<organism evidence="4 5">
    <name type="scientific">Cellulosilyticum lentocellum (strain ATCC 49066 / DSM 5427 / NCIMB 11756 / RHM5)</name>
    <name type="common">Clostridium lentocellum</name>
    <dbReference type="NCBI Taxonomy" id="642492"/>
    <lineage>
        <taxon>Bacteria</taxon>
        <taxon>Bacillati</taxon>
        <taxon>Bacillota</taxon>
        <taxon>Clostridia</taxon>
        <taxon>Lachnospirales</taxon>
        <taxon>Cellulosilyticaceae</taxon>
        <taxon>Cellulosilyticum</taxon>
    </lineage>
</organism>
<protein>
    <submittedName>
        <fullName evidence="4">Phage major capsid protein, HK97 family</fullName>
    </submittedName>
</protein>
<dbReference type="KEGG" id="cle:Clole_0744"/>
<dbReference type="HOGENOM" id="CLU_048265_0_0_9"/>
<dbReference type="InterPro" id="IPR054612">
    <property type="entry name" value="Phage_capsid-like_C"/>
</dbReference>
<dbReference type="AlphaFoldDB" id="F2JPC9"/>
<dbReference type="EMBL" id="CP002582">
    <property type="protein sequence ID" value="ADZ82477.1"/>
    <property type="molecule type" value="Genomic_DNA"/>
</dbReference>